<sequence length="100" mass="10853">MSGTHPIENSPSAKHMQEHIRENVGEEQADWFTDRYAELIEMGATPTAAHFIASGEILVSEGYDAAEAAGEGFASVDGLEHEIDQWRAEIGAEEPDDIPA</sequence>
<dbReference type="EMBL" id="CP048739">
    <property type="protein sequence ID" value="QIB74751.1"/>
    <property type="molecule type" value="Genomic_DNA"/>
</dbReference>
<evidence type="ECO:0000256" key="1">
    <source>
        <dbReference type="SAM" id="MobiDB-lite"/>
    </source>
</evidence>
<proteinExistence type="predicted"/>
<dbReference type="AlphaFoldDB" id="A0A6C0UK98"/>
<protein>
    <submittedName>
        <fullName evidence="2">NAD-glutamate dehydrogenase</fullName>
    </submittedName>
</protein>
<feature type="region of interest" description="Disordered" evidence="1">
    <location>
        <begin position="1"/>
        <end position="28"/>
    </location>
</feature>
<reference evidence="2 3" key="1">
    <citation type="submission" date="2020-02" db="EMBL/GenBank/DDBJ databases">
        <title>Whole genome sequence of Halogeometricum borinquense strain wsp4.</title>
        <authorList>
            <person name="Verma D.K."/>
            <person name="Gopal K."/>
            <person name="Prasad E.S."/>
        </authorList>
    </citation>
    <scope>NUCLEOTIDE SEQUENCE [LARGE SCALE GENOMIC DNA]</scope>
    <source>
        <strain evidence="3">wsp4</strain>
    </source>
</reference>
<dbReference type="GeneID" id="44079918"/>
<dbReference type="Proteomes" id="UP000465846">
    <property type="component" value="Chromosome"/>
</dbReference>
<gene>
    <name evidence="2" type="ORF">G3I44_10915</name>
</gene>
<name>A0A6C0UK98_9EURY</name>
<feature type="compositionally biased region" description="Basic and acidic residues" evidence="1">
    <location>
        <begin position="15"/>
        <end position="24"/>
    </location>
</feature>
<feature type="compositionally biased region" description="Polar residues" evidence="1">
    <location>
        <begin position="1"/>
        <end position="12"/>
    </location>
</feature>
<organism evidence="2 3">
    <name type="scientific">Halogeometricum borinquense</name>
    <dbReference type="NCBI Taxonomy" id="60847"/>
    <lineage>
        <taxon>Archaea</taxon>
        <taxon>Methanobacteriati</taxon>
        <taxon>Methanobacteriota</taxon>
        <taxon>Stenosarchaea group</taxon>
        <taxon>Halobacteria</taxon>
        <taxon>Halobacteriales</taxon>
        <taxon>Haloferacaceae</taxon>
        <taxon>Halogeometricum</taxon>
    </lineage>
</organism>
<evidence type="ECO:0000313" key="3">
    <source>
        <dbReference type="Proteomes" id="UP000465846"/>
    </source>
</evidence>
<dbReference type="RefSeq" id="WP_163486639.1">
    <property type="nucleotide sequence ID" value="NZ_CP048739.1"/>
</dbReference>
<evidence type="ECO:0000313" key="2">
    <source>
        <dbReference type="EMBL" id="QIB74751.1"/>
    </source>
</evidence>
<accession>A0A6C0UK98</accession>